<feature type="non-terminal residue" evidence="1">
    <location>
        <position position="150"/>
    </location>
</feature>
<protein>
    <submittedName>
        <fullName evidence="1">Uncharacterized protein</fullName>
    </submittedName>
</protein>
<evidence type="ECO:0000313" key="2">
    <source>
        <dbReference type="Proteomes" id="UP001432322"/>
    </source>
</evidence>
<dbReference type="AlphaFoldDB" id="A0AAV5WFL0"/>
<gene>
    <name evidence="1" type="ORF">PFISCL1PPCAC_20943</name>
</gene>
<feature type="non-terminal residue" evidence="1">
    <location>
        <position position="1"/>
    </location>
</feature>
<accession>A0AAV5WFL0</accession>
<evidence type="ECO:0000313" key="1">
    <source>
        <dbReference type="EMBL" id="GMT29646.1"/>
    </source>
</evidence>
<dbReference type="EMBL" id="BTSY01000005">
    <property type="protein sequence ID" value="GMT29646.1"/>
    <property type="molecule type" value="Genomic_DNA"/>
</dbReference>
<reference evidence="1" key="1">
    <citation type="submission" date="2023-10" db="EMBL/GenBank/DDBJ databases">
        <title>Genome assembly of Pristionchus species.</title>
        <authorList>
            <person name="Yoshida K."/>
            <person name="Sommer R.J."/>
        </authorList>
    </citation>
    <scope>NUCLEOTIDE SEQUENCE</scope>
    <source>
        <strain evidence="1">RS5133</strain>
    </source>
</reference>
<proteinExistence type="predicted"/>
<dbReference type="Proteomes" id="UP001432322">
    <property type="component" value="Unassembled WGS sequence"/>
</dbReference>
<organism evidence="1 2">
    <name type="scientific">Pristionchus fissidentatus</name>
    <dbReference type="NCBI Taxonomy" id="1538716"/>
    <lineage>
        <taxon>Eukaryota</taxon>
        <taxon>Metazoa</taxon>
        <taxon>Ecdysozoa</taxon>
        <taxon>Nematoda</taxon>
        <taxon>Chromadorea</taxon>
        <taxon>Rhabditida</taxon>
        <taxon>Rhabditina</taxon>
        <taxon>Diplogasteromorpha</taxon>
        <taxon>Diplogasteroidea</taxon>
        <taxon>Neodiplogasteridae</taxon>
        <taxon>Pristionchus</taxon>
    </lineage>
</organism>
<keyword evidence="2" id="KW-1185">Reference proteome</keyword>
<sequence>NNREQVEIGSCNSKMGWELVEFHNSITDCRLHTLRKVIVLRGILNCANFIDRSERIEAFINILISESPHSEQTKSELIRHLQLCRALKLGRIHEIDFNILRGIPHLELISESENGEHAAGWKFISITSNDALSNWNIHIYPDIKARACRR</sequence>
<name>A0AAV5WFL0_9BILA</name>
<comment type="caution">
    <text evidence="1">The sequence shown here is derived from an EMBL/GenBank/DDBJ whole genome shotgun (WGS) entry which is preliminary data.</text>
</comment>